<dbReference type="AlphaFoldDB" id="A0AAV7GQ71"/>
<evidence type="ECO:0008006" key="3">
    <source>
        <dbReference type="Google" id="ProtNLM"/>
    </source>
</evidence>
<name>A0AAV7GQ71_DENCH</name>
<accession>A0AAV7GQ71</accession>
<comment type="caution">
    <text evidence="1">The sequence shown here is derived from an EMBL/GenBank/DDBJ whole genome shotgun (WGS) entry which is preliminary data.</text>
</comment>
<dbReference type="Proteomes" id="UP000775213">
    <property type="component" value="Unassembled WGS sequence"/>
</dbReference>
<sequence>MFHGSVAASPLGSIQRPPSLPLSLSLSLAVAVVGLPQLTSRWFSGSWSCFARWKIFNLLQKLMDDKIFTFSGHRAFKIKRVGFLCH</sequence>
<keyword evidence="2" id="KW-1185">Reference proteome</keyword>
<evidence type="ECO:0000313" key="1">
    <source>
        <dbReference type="EMBL" id="KAH0457670.1"/>
    </source>
</evidence>
<protein>
    <recommendedName>
        <fullName evidence="3">Secreted protein</fullName>
    </recommendedName>
</protein>
<dbReference type="EMBL" id="JAGFBR010000012">
    <property type="protein sequence ID" value="KAH0457670.1"/>
    <property type="molecule type" value="Genomic_DNA"/>
</dbReference>
<proteinExistence type="predicted"/>
<organism evidence="1 2">
    <name type="scientific">Dendrobium chrysotoxum</name>
    <name type="common">Orchid</name>
    <dbReference type="NCBI Taxonomy" id="161865"/>
    <lineage>
        <taxon>Eukaryota</taxon>
        <taxon>Viridiplantae</taxon>
        <taxon>Streptophyta</taxon>
        <taxon>Embryophyta</taxon>
        <taxon>Tracheophyta</taxon>
        <taxon>Spermatophyta</taxon>
        <taxon>Magnoliopsida</taxon>
        <taxon>Liliopsida</taxon>
        <taxon>Asparagales</taxon>
        <taxon>Orchidaceae</taxon>
        <taxon>Epidendroideae</taxon>
        <taxon>Malaxideae</taxon>
        <taxon>Dendrobiinae</taxon>
        <taxon>Dendrobium</taxon>
    </lineage>
</organism>
<evidence type="ECO:0000313" key="2">
    <source>
        <dbReference type="Proteomes" id="UP000775213"/>
    </source>
</evidence>
<gene>
    <name evidence="1" type="ORF">IEQ34_012985</name>
</gene>
<reference evidence="1 2" key="1">
    <citation type="journal article" date="2021" name="Hortic Res">
        <title>Chromosome-scale assembly of the Dendrobium chrysotoxum genome enhances the understanding of orchid evolution.</title>
        <authorList>
            <person name="Zhang Y."/>
            <person name="Zhang G.Q."/>
            <person name="Zhang D."/>
            <person name="Liu X.D."/>
            <person name="Xu X.Y."/>
            <person name="Sun W.H."/>
            <person name="Yu X."/>
            <person name="Zhu X."/>
            <person name="Wang Z.W."/>
            <person name="Zhao X."/>
            <person name="Zhong W.Y."/>
            <person name="Chen H."/>
            <person name="Yin W.L."/>
            <person name="Huang T."/>
            <person name="Niu S.C."/>
            <person name="Liu Z.J."/>
        </authorList>
    </citation>
    <scope>NUCLEOTIDE SEQUENCE [LARGE SCALE GENOMIC DNA]</scope>
    <source>
        <strain evidence="1">Lindl</strain>
    </source>
</reference>